<name>A0A0B2A2Q6_9MICO</name>
<gene>
    <name evidence="2" type="ORF">LK09_17620</name>
</gene>
<comment type="caution">
    <text evidence="2">The sequence shown here is derived from an EMBL/GenBank/DDBJ whole genome shotgun (WGS) entry which is preliminary data.</text>
</comment>
<organism evidence="2 3">
    <name type="scientific">Microbacterium mangrovi</name>
    <dbReference type="NCBI Taxonomy" id="1348253"/>
    <lineage>
        <taxon>Bacteria</taxon>
        <taxon>Bacillati</taxon>
        <taxon>Actinomycetota</taxon>
        <taxon>Actinomycetes</taxon>
        <taxon>Micrococcales</taxon>
        <taxon>Microbacteriaceae</taxon>
        <taxon>Microbacterium</taxon>
    </lineage>
</organism>
<reference evidence="2 3" key="1">
    <citation type="submission" date="2014-11" db="EMBL/GenBank/DDBJ databases">
        <title>Genome sequence of Microbacterium mangrovi MUSC 115(T).</title>
        <authorList>
            <person name="Lee L.-H."/>
        </authorList>
    </citation>
    <scope>NUCLEOTIDE SEQUENCE [LARGE SCALE GENOMIC DNA]</scope>
    <source>
        <strain evidence="2 3">MUSC 115</strain>
    </source>
</reference>
<dbReference type="OrthoDB" id="9092962at2"/>
<dbReference type="EMBL" id="JTDK01000018">
    <property type="protein sequence ID" value="KHK95848.1"/>
    <property type="molecule type" value="Genomic_DNA"/>
</dbReference>
<dbReference type="RefSeq" id="WP_039402512.1">
    <property type="nucleotide sequence ID" value="NZ_JTDK01000018.1"/>
</dbReference>
<evidence type="ECO:0000313" key="3">
    <source>
        <dbReference type="Proteomes" id="UP000031030"/>
    </source>
</evidence>
<dbReference type="Pfam" id="PF14082">
    <property type="entry name" value="SduA_C"/>
    <property type="match status" value="1"/>
</dbReference>
<feature type="domain" description="Shedu protein SduA C-terminal" evidence="1">
    <location>
        <begin position="189"/>
        <end position="326"/>
    </location>
</feature>
<dbReference type="InterPro" id="IPR025359">
    <property type="entry name" value="SduA_C"/>
</dbReference>
<protein>
    <recommendedName>
        <fullName evidence="1">Shedu protein SduA C-terminal domain-containing protein</fullName>
    </recommendedName>
</protein>
<dbReference type="Proteomes" id="UP000031030">
    <property type="component" value="Unassembled WGS sequence"/>
</dbReference>
<evidence type="ECO:0000259" key="1">
    <source>
        <dbReference type="Pfam" id="PF14082"/>
    </source>
</evidence>
<sequence length="341" mass="37911">MQGFDVEDYFTAELIEGLAGELAALFAADSRSGIDSVDGILAQRASEPHSRHYIYAIAADAYRMAGVDGVRALASQVRSNTRGTARAYCLRALWRLANGNLPRVFSKIVRAPVAPEVQAASHVAISDLVVDSLGDLELARTFWGEFSRTDLGADPPLALFYVKLAGESQFTLTDKLVTDLEYLISQDLPEAEYQGFLTSNPSLLDVTAAEVRPLAPLGLEFKTDFVLRRHDGRYIVVEIEKPQDRLFTKGADFTKEFTHAVGQVLDFQQWVAENNPYAAKHFPGITTPDGIVILGRRSELDERRTRKLERWQFNSRAIEVLTFDDLAVRARYVLGSLRSSP</sequence>
<evidence type="ECO:0000313" key="2">
    <source>
        <dbReference type="EMBL" id="KHK95848.1"/>
    </source>
</evidence>
<dbReference type="AlphaFoldDB" id="A0A0B2A2Q6"/>
<proteinExistence type="predicted"/>
<accession>A0A0B2A2Q6</accession>
<keyword evidence="3" id="KW-1185">Reference proteome</keyword>